<accession>A0A9D1W8E6</accession>
<dbReference type="AlphaFoldDB" id="A0A9D1W8E6"/>
<dbReference type="PANTHER" id="PTHR14859">
    <property type="entry name" value="CALCOFLUOR WHITE HYPERSENSITIVE PROTEIN PRECURSOR"/>
    <property type="match status" value="1"/>
</dbReference>
<dbReference type="EMBL" id="DXEZ01000132">
    <property type="protein sequence ID" value="HIX54315.1"/>
    <property type="molecule type" value="Genomic_DNA"/>
</dbReference>
<feature type="domain" description="Endonuclease/exonuclease/phosphatase" evidence="1">
    <location>
        <begin position="35"/>
        <end position="250"/>
    </location>
</feature>
<keyword evidence="2" id="KW-0255">Endonuclease</keyword>
<comment type="caution">
    <text evidence="2">The sequence shown here is derived from an EMBL/GenBank/DDBJ whole genome shotgun (WGS) entry which is preliminary data.</text>
</comment>
<dbReference type="InterPro" id="IPR036691">
    <property type="entry name" value="Endo/exonu/phosph_ase_sf"/>
</dbReference>
<dbReference type="Gene3D" id="3.60.10.10">
    <property type="entry name" value="Endonuclease/exonuclease/phosphatase"/>
    <property type="match status" value="1"/>
</dbReference>
<name>A0A9D1W8E6_9SPHI</name>
<dbReference type="Pfam" id="PF03372">
    <property type="entry name" value="Exo_endo_phos"/>
    <property type="match status" value="1"/>
</dbReference>
<evidence type="ECO:0000259" key="1">
    <source>
        <dbReference type="Pfam" id="PF03372"/>
    </source>
</evidence>
<reference evidence="2" key="1">
    <citation type="journal article" date="2021" name="PeerJ">
        <title>Extensive microbial diversity within the chicken gut microbiome revealed by metagenomics and culture.</title>
        <authorList>
            <person name="Gilroy R."/>
            <person name="Ravi A."/>
            <person name="Getino M."/>
            <person name="Pursley I."/>
            <person name="Horton D.L."/>
            <person name="Alikhan N.F."/>
            <person name="Baker D."/>
            <person name="Gharbi K."/>
            <person name="Hall N."/>
            <person name="Watson M."/>
            <person name="Adriaenssens E.M."/>
            <person name="Foster-Nyarko E."/>
            <person name="Jarju S."/>
            <person name="Secka A."/>
            <person name="Antonio M."/>
            <person name="Oren A."/>
            <person name="Chaudhuri R.R."/>
            <person name="La Ragione R."/>
            <person name="Hildebrand F."/>
            <person name="Pallen M.J."/>
        </authorList>
    </citation>
    <scope>NUCLEOTIDE SEQUENCE</scope>
    <source>
        <strain evidence="2">1719</strain>
    </source>
</reference>
<dbReference type="InterPro" id="IPR005135">
    <property type="entry name" value="Endo/exonuclease/phosphatase"/>
</dbReference>
<evidence type="ECO:0000313" key="2">
    <source>
        <dbReference type="EMBL" id="HIX54315.1"/>
    </source>
</evidence>
<protein>
    <submittedName>
        <fullName evidence="2">Endonuclease/exonuclease/phosphatase family protein</fullName>
    </submittedName>
</protein>
<dbReference type="GO" id="GO:0006506">
    <property type="term" value="P:GPI anchor biosynthetic process"/>
    <property type="evidence" value="ECO:0007669"/>
    <property type="project" value="TreeGrafter"/>
</dbReference>
<dbReference type="InterPro" id="IPR051916">
    <property type="entry name" value="GPI-anchor_lipid_remodeler"/>
</dbReference>
<dbReference type="GO" id="GO:0016020">
    <property type="term" value="C:membrane"/>
    <property type="evidence" value="ECO:0007669"/>
    <property type="project" value="GOC"/>
</dbReference>
<dbReference type="Proteomes" id="UP000824156">
    <property type="component" value="Unassembled WGS sequence"/>
</dbReference>
<organism evidence="2 3">
    <name type="scientific">Candidatus Sphingobacterium stercoripullorum</name>
    <dbReference type="NCBI Taxonomy" id="2838759"/>
    <lineage>
        <taxon>Bacteria</taxon>
        <taxon>Pseudomonadati</taxon>
        <taxon>Bacteroidota</taxon>
        <taxon>Sphingobacteriia</taxon>
        <taxon>Sphingobacteriales</taxon>
        <taxon>Sphingobacteriaceae</taxon>
        <taxon>Sphingobacterium</taxon>
    </lineage>
</organism>
<gene>
    <name evidence="2" type="ORF">H9853_04765</name>
</gene>
<reference evidence="2" key="2">
    <citation type="submission" date="2021-04" db="EMBL/GenBank/DDBJ databases">
        <authorList>
            <person name="Gilroy R."/>
        </authorList>
    </citation>
    <scope>NUCLEOTIDE SEQUENCE</scope>
    <source>
        <strain evidence="2">1719</strain>
    </source>
</reference>
<evidence type="ECO:0000313" key="3">
    <source>
        <dbReference type="Proteomes" id="UP000824156"/>
    </source>
</evidence>
<keyword evidence="2" id="KW-0540">Nuclease</keyword>
<dbReference type="SUPFAM" id="SSF56219">
    <property type="entry name" value="DNase I-like"/>
    <property type="match status" value="1"/>
</dbReference>
<dbReference type="GO" id="GO:0004519">
    <property type="term" value="F:endonuclease activity"/>
    <property type="evidence" value="ECO:0007669"/>
    <property type="project" value="UniProtKB-KW"/>
</dbReference>
<keyword evidence="2" id="KW-0378">Hydrolase</keyword>
<proteinExistence type="predicted"/>
<sequence length="260" mass="28734">MKGLPIKTLLLIPICLFISGITNIALSQSISILCYNIHHANPPSKEAGFIDLKAIARVINDSDADLVSLQEVDMNVPRSGNIDQAKELAELTNRHFYFAKGIDLDGGEYGVAILSKSPFIWTKSFLLPMVEESEQRVIAIGSIKLESGKEVVFSTSHFDLKDKNKISNAEFVLAQAKSTKAPFIFTGDLNAHPDSAPIKLLSKELKSVGEGATFPEINPSRQIDYIMIGKNDPFKVTSFQVIEEEYASDHRPIFAILELR</sequence>
<dbReference type="PANTHER" id="PTHR14859:SF15">
    <property type="entry name" value="ENDONUCLEASE_EXONUCLEASE_PHOSPHATASE DOMAIN-CONTAINING PROTEIN"/>
    <property type="match status" value="1"/>
</dbReference>